<protein>
    <recommendedName>
        <fullName evidence="4">K Homology domain-containing protein</fullName>
    </recommendedName>
</protein>
<keyword evidence="3" id="KW-1185">Reference proteome</keyword>
<evidence type="ECO:0000313" key="3">
    <source>
        <dbReference type="Proteomes" id="UP000315295"/>
    </source>
</evidence>
<dbReference type="STRING" id="106549.A0A540M3L7"/>
<feature type="compositionally biased region" description="Polar residues" evidence="1">
    <location>
        <begin position="141"/>
        <end position="152"/>
    </location>
</feature>
<dbReference type="AlphaFoldDB" id="A0A540M3L7"/>
<evidence type="ECO:0000313" key="2">
    <source>
        <dbReference type="EMBL" id="TQD93092.1"/>
    </source>
</evidence>
<dbReference type="EMBL" id="VIEB01000377">
    <property type="protein sequence ID" value="TQD93092.1"/>
    <property type="molecule type" value="Genomic_DNA"/>
</dbReference>
<comment type="caution">
    <text evidence="2">The sequence shown here is derived from an EMBL/GenBank/DDBJ whole genome shotgun (WGS) entry which is preliminary data.</text>
</comment>
<organism evidence="2 3">
    <name type="scientific">Malus baccata</name>
    <name type="common">Siberian crab apple</name>
    <name type="synonym">Pyrus baccata</name>
    <dbReference type="NCBI Taxonomy" id="106549"/>
    <lineage>
        <taxon>Eukaryota</taxon>
        <taxon>Viridiplantae</taxon>
        <taxon>Streptophyta</taxon>
        <taxon>Embryophyta</taxon>
        <taxon>Tracheophyta</taxon>
        <taxon>Spermatophyta</taxon>
        <taxon>Magnoliopsida</taxon>
        <taxon>eudicotyledons</taxon>
        <taxon>Gunneridae</taxon>
        <taxon>Pentapetalae</taxon>
        <taxon>rosids</taxon>
        <taxon>fabids</taxon>
        <taxon>Rosales</taxon>
        <taxon>Rosaceae</taxon>
        <taxon>Amygdaloideae</taxon>
        <taxon>Maleae</taxon>
        <taxon>Malus</taxon>
    </lineage>
</organism>
<evidence type="ECO:0000256" key="1">
    <source>
        <dbReference type="SAM" id="MobiDB-lite"/>
    </source>
</evidence>
<reference evidence="2 3" key="1">
    <citation type="journal article" date="2019" name="G3 (Bethesda)">
        <title>Sequencing of a Wild Apple (Malus baccata) Genome Unravels the Differences Between Cultivated and Wild Apple Species Regarding Disease Resistance and Cold Tolerance.</title>
        <authorList>
            <person name="Chen X."/>
        </authorList>
    </citation>
    <scope>NUCLEOTIDE SEQUENCE [LARGE SCALE GENOMIC DNA]</scope>
    <source>
        <strain evidence="3">cv. Shandingzi</strain>
        <tissue evidence="2">Leaves</tissue>
    </source>
</reference>
<accession>A0A540M3L7</accession>
<evidence type="ECO:0008006" key="4">
    <source>
        <dbReference type="Google" id="ProtNLM"/>
    </source>
</evidence>
<dbReference type="Proteomes" id="UP000315295">
    <property type="component" value="Unassembled WGS sequence"/>
</dbReference>
<proteinExistence type="predicted"/>
<sequence>MPLEDMKTVLDLPKGGFNGFPPGHGVPCQPETYQIPPTASGYPRVNYAMEVRIPTNAVDFPGTVGRSISTIREVDVSRAQLQDSHGGGTEHSVEIGGSDHLNAAQNTLRAFLASADQNVSSLSGSYRYVNAPQVSYHEMNPQPSAYQINPQHSPYKLNPQHSPYRINP</sequence>
<name>A0A540M3L7_MALBA</name>
<gene>
    <name evidence="2" type="ORF">C1H46_021299</name>
</gene>
<feature type="region of interest" description="Disordered" evidence="1">
    <location>
        <begin position="140"/>
        <end position="168"/>
    </location>
</feature>